<dbReference type="GO" id="GO:0016020">
    <property type="term" value="C:membrane"/>
    <property type="evidence" value="ECO:0007669"/>
    <property type="project" value="UniProtKB-SubCell"/>
</dbReference>
<comment type="similarity">
    <text evidence="2">Belongs to the sphingosine N-acyltransferase family.</text>
</comment>
<dbReference type="EMBL" id="LXFE01000314">
    <property type="protein sequence ID" value="OLL25802.1"/>
    <property type="molecule type" value="Genomic_DNA"/>
</dbReference>
<feature type="transmembrane region" description="Helical" evidence="8">
    <location>
        <begin position="86"/>
        <end position="103"/>
    </location>
</feature>
<gene>
    <name evidence="10" type="ORF">NEOLI_004532</name>
</gene>
<keyword evidence="3 6" id="KW-0812">Transmembrane</keyword>
<dbReference type="GO" id="GO:0050291">
    <property type="term" value="F:sphingosine N-acyltransferase activity"/>
    <property type="evidence" value="ECO:0007669"/>
    <property type="project" value="InterPro"/>
</dbReference>
<keyword evidence="5 6" id="KW-0472">Membrane</keyword>
<comment type="caution">
    <text evidence="10">The sequence shown here is derived from an EMBL/GenBank/DDBJ whole genome shotgun (WGS) entry which is preliminary data.</text>
</comment>
<evidence type="ECO:0000313" key="11">
    <source>
        <dbReference type="EMBL" id="OLL25803.1"/>
    </source>
</evidence>
<keyword evidence="12" id="KW-1185">Reference proteome</keyword>
<feature type="transmembrane region" description="Helical" evidence="8">
    <location>
        <begin position="202"/>
        <end position="219"/>
    </location>
</feature>
<dbReference type="OMA" id="KWYILVQ"/>
<evidence type="ECO:0000259" key="9">
    <source>
        <dbReference type="PROSITE" id="PS50922"/>
    </source>
</evidence>
<feature type="region of interest" description="Disordered" evidence="7">
    <location>
        <begin position="370"/>
        <end position="411"/>
    </location>
</feature>
<comment type="subcellular location">
    <subcellularLocation>
        <location evidence="1">Membrane</location>
        <topology evidence="1">Multi-pass membrane protein</topology>
    </subcellularLocation>
</comment>
<feature type="transmembrane region" description="Helical" evidence="8">
    <location>
        <begin position="333"/>
        <end position="356"/>
    </location>
</feature>
<dbReference type="PANTHER" id="PTHR12560">
    <property type="entry name" value="LONGEVITY ASSURANCE FACTOR 1 LAG1"/>
    <property type="match status" value="1"/>
</dbReference>
<dbReference type="AlphaFoldDB" id="A0A1U7LTD2"/>
<keyword evidence="10" id="KW-0808">Transferase</keyword>
<keyword evidence="10" id="KW-0012">Acyltransferase</keyword>
<evidence type="ECO:0000256" key="5">
    <source>
        <dbReference type="ARBA" id="ARBA00023136"/>
    </source>
</evidence>
<feature type="domain" description="TLC" evidence="9">
    <location>
        <begin position="155"/>
        <end position="364"/>
    </location>
</feature>
<dbReference type="InterPro" id="IPR016439">
    <property type="entry name" value="Lag1/Lac1-like"/>
</dbReference>
<evidence type="ECO:0000256" key="8">
    <source>
        <dbReference type="SAM" id="Phobius"/>
    </source>
</evidence>
<dbReference type="STRING" id="1198029.A0A1U7LTD2"/>
<evidence type="ECO:0000256" key="7">
    <source>
        <dbReference type="SAM" id="MobiDB-lite"/>
    </source>
</evidence>
<dbReference type="SMART" id="SM00724">
    <property type="entry name" value="TLC"/>
    <property type="match status" value="1"/>
</dbReference>
<proteinExistence type="inferred from homology"/>
<dbReference type="PANTHER" id="PTHR12560:SF0">
    <property type="entry name" value="LD18904P"/>
    <property type="match status" value="1"/>
</dbReference>
<evidence type="ECO:0000256" key="2">
    <source>
        <dbReference type="ARBA" id="ARBA00009808"/>
    </source>
</evidence>
<evidence type="ECO:0000256" key="3">
    <source>
        <dbReference type="ARBA" id="ARBA00022692"/>
    </source>
</evidence>
<feature type="transmembrane region" description="Helical" evidence="8">
    <location>
        <begin position="132"/>
        <end position="153"/>
    </location>
</feature>
<organism evidence="10 12">
    <name type="scientific">Neolecta irregularis (strain DAH-3)</name>
    <dbReference type="NCBI Taxonomy" id="1198029"/>
    <lineage>
        <taxon>Eukaryota</taxon>
        <taxon>Fungi</taxon>
        <taxon>Dikarya</taxon>
        <taxon>Ascomycota</taxon>
        <taxon>Taphrinomycotina</taxon>
        <taxon>Neolectales</taxon>
        <taxon>Neolectaceae</taxon>
        <taxon>Neolecta</taxon>
    </lineage>
</organism>
<reference evidence="10 12" key="1">
    <citation type="submission" date="2016-04" db="EMBL/GenBank/DDBJ databases">
        <title>Evolutionary innovation and constraint leading to complex multicellularity in the Ascomycota.</title>
        <authorList>
            <person name="Cisse O."/>
            <person name="Nguyen A."/>
            <person name="Hewitt D.A."/>
            <person name="Jedd G."/>
            <person name="Stajich J.E."/>
        </authorList>
    </citation>
    <scope>NUCLEOTIDE SEQUENCE [LARGE SCALE GENOMIC DNA]</scope>
    <source>
        <strain evidence="10 12">DAH-3</strain>
    </source>
</reference>
<evidence type="ECO:0000313" key="12">
    <source>
        <dbReference type="Proteomes" id="UP000186594"/>
    </source>
</evidence>
<evidence type="ECO:0000313" key="10">
    <source>
        <dbReference type="EMBL" id="OLL25802.1"/>
    </source>
</evidence>
<protein>
    <submittedName>
        <fullName evidence="10">Sphingosine N-acyltransferase lag1 isoform A</fullName>
    </submittedName>
    <submittedName>
        <fullName evidence="11">Sphingosine N-acyltransferase lag1 isoform B</fullName>
    </submittedName>
</protein>
<evidence type="ECO:0000256" key="1">
    <source>
        <dbReference type="ARBA" id="ARBA00004141"/>
    </source>
</evidence>
<feature type="transmembrane region" description="Helical" evidence="8">
    <location>
        <begin position="286"/>
        <end position="313"/>
    </location>
</feature>
<feature type="transmembrane region" description="Helical" evidence="8">
    <location>
        <begin position="165"/>
        <end position="182"/>
    </location>
</feature>
<dbReference type="GO" id="GO:0046513">
    <property type="term" value="P:ceramide biosynthetic process"/>
    <property type="evidence" value="ECO:0007669"/>
    <property type="project" value="InterPro"/>
</dbReference>
<evidence type="ECO:0000256" key="6">
    <source>
        <dbReference type="PROSITE-ProRule" id="PRU00205"/>
    </source>
</evidence>
<dbReference type="InterPro" id="IPR006634">
    <property type="entry name" value="TLC-dom"/>
</dbReference>
<keyword evidence="4 8" id="KW-1133">Transmembrane helix</keyword>
<dbReference type="PROSITE" id="PS50922">
    <property type="entry name" value="TLC"/>
    <property type="match status" value="1"/>
</dbReference>
<dbReference type="EMBL" id="LXFE01000314">
    <property type="protein sequence ID" value="OLL25803.1"/>
    <property type="molecule type" value="Genomic_DNA"/>
</dbReference>
<evidence type="ECO:0000256" key="4">
    <source>
        <dbReference type="ARBA" id="ARBA00022989"/>
    </source>
</evidence>
<dbReference type="Pfam" id="PF03798">
    <property type="entry name" value="TRAM_LAG1_CLN8"/>
    <property type="match status" value="1"/>
</dbReference>
<name>A0A1U7LTD2_NEOID</name>
<feature type="compositionally biased region" description="Low complexity" evidence="7">
    <location>
        <begin position="401"/>
        <end position="411"/>
    </location>
</feature>
<sequence>MQHDISALISNLTAQSLWKSTRSAKEYRRMKFASVQIVREPSPPKKPKPKSTLRHRAVNDVPSSTNYPVIMSFFSRAVRYTMKNEMELSATALLILLALNTVSPEHGSSFFHLSYYDPGTDCYLKGLDDAKFIFTCILGFTFSRAVVMEFFLIRFARWWGIGLELFVFYRFLTMLYSAPYWMNVEALWSAKPPTPEIPAFAKLYYLMQTGFWLQQILVLNMEERRKDHVPMFGHHLLTCSLIILSYAYNFTEIGHVVFCTMDFADIFLALAKCLKYMNLPKLCDVCFGLFTASWVLTRHIIFGRIIYSAIFHAARHLPYQWAPDKGIYFTSQVHIGFICLLVGLQTIICYWFFLIIKIIIKVLRGGEVDDDRSEDEDSPTLSNDSIRDLDTTKNGPRKSLRLQQRSSRPAG</sequence>
<accession>A0A1U7LTD2</accession>
<dbReference type="OrthoDB" id="537032at2759"/>
<dbReference type="Proteomes" id="UP000186594">
    <property type="component" value="Unassembled WGS sequence"/>
</dbReference>